<sequence>MKKLILPFVALALVSFTVMETRLTDAERLVAMTEMTATHDHLEEVLDGLSEEQLNYKSDPNSWSIAECTEHIAISETNIFNMLTEALKSPADPSKKAAVKLTDEQILEMVVDRSKKMKTSEAFEPSGKFGSHDAAVAEFKAKRIDHIKYVATTEDNLRDHFAETPLGTVDAYQILLFMSAHTERHVLQMEEILANEDFPEE</sequence>
<dbReference type="AlphaFoldDB" id="A0A1G7I2N7"/>
<gene>
    <name evidence="2" type="ORF">SAMN05421855_10568</name>
</gene>
<dbReference type="Pfam" id="PF12867">
    <property type="entry name" value="DinB_2"/>
    <property type="match status" value="1"/>
</dbReference>
<dbReference type="STRING" id="227084.SAMN05421855_10568"/>
<proteinExistence type="predicted"/>
<dbReference type="EMBL" id="FNBA01000005">
    <property type="protein sequence ID" value="SDF06992.1"/>
    <property type="molecule type" value="Genomic_DNA"/>
</dbReference>
<reference evidence="2 3" key="1">
    <citation type="submission" date="2016-10" db="EMBL/GenBank/DDBJ databases">
        <authorList>
            <person name="de Groot N.N."/>
        </authorList>
    </citation>
    <scope>NUCLEOTIDE SEQUENCE [LARGE SCALE GENOMIC DNA]</scope>
    <source>
        <strain evidence="2 3">DSM 16195</strain>
    </source>
</reference>
<evidence type="ECO:0000313" key="3">
    <source>
        <dbReference type="Proteomes" id="UP000199321"/>
    </source>
</evidence>
<evidence type="ECO:0000259" key="1">
    <source>
        <dbReference type="Pfam" id="PF12867"/>
    </source>
</evidence>
<dbReference type="InterPro" id="IPR034660">
    <property type="entry name" value="DinB/YfiT-like"/>
</dbReference>
<dbReference type="OrthoDB" id="1524454at2"/>
<dbReference type="Proteomes" id="UP000199321">
    <property type="component" value="Unassembled WGS sequence"/>
</dbReference>
<feature type="domain" description="DinB-like" evidence="1">
    <location>
        <begin position="36"/>
        <end position="189"/>
    </location>
</feature>
<evidence type="ECO:0000313" key="2">
    <source>
        <dbReference type="EMBL" id="SDF06992.1"/>
    </source>
</evidence>
<dbReference type="SUPFAM" id="SSF109854">
    <property type="entry name" value="DinB/YfiT-like putative metalloenzymes"/>
    <property type="match status" value="1"/>
</dbReference>
<dbReference type="InterPro" id="IPR024775">
    <property type="entry name" value="DinB-like"/>
</dbReference>
<name>A0A1G7I2N7_9FLAO</name>
<organism evidence="2 3">
    <name type="scientific">Ulvibacter litoralis</name>
    <dbReference type="NCBI Taxonomy" id="227084"/>
    <lineage>
        <taxon>Bacteria</taxon>
        <taxon>Pseudomonadati</taxon>
        <taxon>Bacteroidota</taxon>
        <taxon>Flavobacteriia</taxon>
        <taxon>Flavobacteriales</taxon>
        <taxon>Flavobacteriaceae</taxon>
        <taxon>Ulvibacter</taxon>
    </lineage>
</organism>
<accession>A0A1G7I2N7</accession>
<dbReference type="RefSeq" id="WP_093144956.1">
    <property type="nucleotide sequence ID" value="NZ_BMWO01000007.1"/>
</dbReference>
<keyword evidence="3" id="KW-1185">Reference proteome</keyword>
<dbReference type="Gene3D" id="1.20.120.450">
    <property type="entry name" value="dinb family like domain"/>
    <property type="match status" value="1"/>
</dbReference>
<protein>
    <submittedName>
        <fullName evidence="2">DinB superfamily protein</fullName>
    </submittedName>
</protein>